<reference evidence="2" key="1">
    <citation type="submission" date="2021-01" db="EMBL/GenBank/DDBJ databases">
        <authorList>
            <person name="Corre E."/>
            <person name="Pelletier E."/>
            <person name="Niang G."/>
            <person name="Scheremetjew M."/>
            <person name="Finn R."/>
            <person name="Kale V."/>
            <person name="Holt S."/>
            <person name="Cochrane G."/>
            <person name="Meng A."/>
            <person name="Brown T."/>
            <person name="Cohen L."/>
        </authorList>
    </citation>
    <scope>NUCLEOTIDE SEQUENCE</scope>
    <source>
        <strain evidence="2">CCMP219</strain>
    </source>
</reference>
<name>A0A7R9V425_9CHLO</name>
<dbReference type="AlphaFoldDB" id="A0A7R9V425"/>
<dbReference type="SUPFAM" id="SSF48371">
    <property type="entry name" value="ARM repeat"/>
    <property type="match status" value="1"/>
</dbReference>
<proteinExistence type="predicted"/>
<gene>
    <name evidence="2" type="ORF">CEUR00632_LOCUS3691</name>
</gene>
<evidence type="ECO:0000256" key="1">
    <source>
        <dbReference type="SAM" id="MobiDB-lite"/>
    </source>
</evidence>
<protein>
    <submittedName>
        <fullName evidence="2">Uncharacterized protein</fullName>
    </submittedName>
</protein>
<evidence type="ECO:0000313" key="2">
    <source>
        <dbReference type="EMBL" id="CAD8283656.1"/>
    </source>
</evidence>
<sequence length="409" mass="44020">MATLAEENAKHSVVYEDSTSEIKDDVVQLIGCFKTNTGPLNRQSAAFLLWHHALGQGRVADLVSNNAVNVCVSILESSETTPVDKSCAAGILSGICLAEENREAVVRGKAAGVTASAALHAQLVDGDGSLLYATRTLRMVAECSASRAVLLKQMEQKLQYLDLYLDFLYKRKDSVCVAHVCGLLAALLTGRPDIVDSAVEGGLVEALLHVMRKHKSPQTVCEAVSCLYKLVEDRSSWRRIINADGLRLLVDVLGPPPASVIDHETRQHRALLDPKYAADLRKEAIQAAEDAHETSKPSTPANGSHSAKLGRGKPVQGPSTPSKTKKPDVDPRTLLSINSCGLKWHHPNEDFALAIGSAAAGCLYEMATNEVYMHDMSRRLVASRLVVLLKAAMSSGDTVKKSEGQEEGP</sequence>
<dbReference type="InterPro" id="IPR011989">
    <property type="entry name" value="ARM-like"/>
</dbReference>
<feature type="compositionally biased region" description="Polar residues" evidence="1">
    <location>
        <begin position="296"/>
        <end position="305"/>
    </location>
</feature>
<dbReference type="EMBL" id="HBEC01008090">
    <property type="protein sequence ID" value="CAD8283656.1"/>
    <property type="molecule type" value="Transcribed_RNA"/>
</dbReference>
<accession>A0A7R9V425</accession>
<dbReference type="InterPro" id="IPR016024">
    <property type="entry name" value="ARM-type_fold"/>
</dbReference>
<feature type="compositionally biased region" description="Basic and acidic residues" evidence="1">
    <location>
        <begin position="286"/>
        <end position="295"/>
    </location>
</feature>
<feature type="region of interest" description="Disordered" evidence="1">
    <location>
        <begin position="286"/>
        <end position="332"/>
    </location>
</feature>
<dbReference type="Gene3D" id="1.25.10.10">
    <property type="entry name" value="Leucine-rich Repeat Variant"/>
    <property type="match status" value="1"/>
</dbReference>
<organism evidence="2">
    <name type="scientific">Chlamydomonas euryale</name>
    <dbReference type="NCBI Taxonomy" id="1486919"/>
    <lineage>
        <taxon>Eukaryota</taxon>
        <taxon>Viridiplantae</taxon>
        <taxon>Chlorophyta</taxon>
        <taxon>core chlorophytes</taxon>
        <taxon>Chlorophyceae</taxon>
        <taxon>CS clade</taxon>
        <taxon>Chlamydomonadales</taxon>
        <taxon>Chlamydomonadaceae</taxon>
        <taxon>Chlamydomonas</taxon>
    </lineage>
</organism>